<dbReference type="InterPro" id="IPR012206">
    <property type="entry name" value="Fd_FixX"/>
</dbReference>
<dbReference type="AlphaFoldDB" id="A0A410VI40"/>
<evidence type="ECO:0000259" key="11">
    <source>
        <dbReference type="PROSITE" id="PS51379"/>
    </source>
</evidence>
<organism evidence="12 15">
    <name type="scientific">Bradyrhizobium guangdongense</name>
    <dbReference type="NCBI Taxonomy" id="1325090"/>
    <lineage>
        <taxon>Bacteria</taxon>
        <taxon>Pseudomonadati</taxon>
        <taxon>Pseudomonadota</taxon>
        <taxon>Alphaproteobacteria</taxon>
        <taxon>Hyphomicrobiales</taxon>
        <taxon>Nitrobacteraceae</taxon>
        <taxon>Bradyrhizobium</taxon>
    </lineage>
</organism>
<dbReference type="PANTHER" id="PTHR43082">
    <property type="entry name" value="FERREDOXIN-LIKE"/>
    <property type="match status" value="1"/>
</dbReference>
<evidence type="ECO:0000313" key="14">
    <source>
        <dbReference type="Proteomes" id="UP000593880"/>
    </source>
</evidence>
<protein>
    <recommendedName>
        <fullName evidence="3 10">Ferredoxin-like protein</fullName>
    </recommendedName>
</protein>
<evidence type="ECO:0000313" key="15">
    <source>
        <dbReference type="Proteomes" id="UP000625079"/>
    </source>
</evidence>
<keyword evidence="8 10" id="KW-0411">Iron-sulfur</keyword>
<comment type="similarity">
    <text evidence="2">To ferredoxins from P.putida and C.tartarivorum, ferredoxin I from A.vinelandii, ferredoxin II from D.desulfuricans.</text>
</comment>
<keyword evidence="13" id="KW-0614">Plasmid</keyword>
<sequence length="98" mass="11134">MSTDRSARVEDRLFYNRYLLDPGHPHIKVRPHTMPSSELVSMLTTCPAHCYVANDKHQIEVAVDGCIECGTCRVICEERGDIEWSYPRGGYGVLFKFG</sequence>
<dbReference type="GO" id="GO:0005506">
    <property type="term" value="F:iron ion binding"/>
    <property type="evidence" value="ECO:0007669"/>
    <property type="project" value="UniProtKB-UniRule"/>
</dbReference>
<proteinExistence type="predicted"/>
<dbReference type="GO" id="GO:0051536">
    <property type="term" value="F:iron-sulfur cluster binding"/>
    <property type="evidence" value="ECO:0007669"/>
    <property type="project" value="UniProtKB-KW"/>
</dbReference>
<evidence type="ECO:0000256" key="6">
    <source>
        <dbReference type="ARBA" id="ARBA00022982"/>
    </source>
</evidence>
<comment type="function">
    <text evidence="1 10">Could be a 3Fe-4S cluster-containing protein.</text>
</comment>
<feature type="domain" description="4Fe-4S ferredoxin-type" evidence="11">
    <location>
        <begin position="57"/>
        <end position="87"/>
    </location>
</feature>
<keyword evidence="4 10" id="KW-0813">Transport</keyword>
<reference evidence="12" key="3">
    <citation type="submission" date="2022-12" db="EMBL/GenBank/DDBJ databases">
        <authorList>
            <person name="Sun Q."/>
            <person name="Zhou Y."/>
        </authorList>
    </citation>
    <scope>NUCLEOTIDE SEQUENCE</scope>
    <source>
        <strain evidence="12">CGMCC 1.15034</strain>
    </source>
</reference>
<dbReference type="InterPro" id="IPR007859">
    <property type="entry name" value="ETF-QO/FixX_C"/>
</dbReference>
<dbReference type="Proteomes" id="UP000593880">
    <property type="component" value="Plasmid unnamed"/>
</dbReference>
<reference evidence="13 14" key="2">
    <citation type="submission" date="2018-06" db="EMBL/GenBank/DDBJ databases">
        <title>Comparative genomics of rhizobia nodulating Arachis hypogaea in China.</title>
        <authorList>
            <person name="Li Y."/>
        </authorList>
    </citation>
    <scope>NUCLEOTIDE SEQUENCE [LARGE SCALE GENOMIC DNA]</scope>
    <source>
        <strain evidence="13 14">CCBAU 51658</strain>
        <plasmid evidence="13 14">unnamed</plasmid>
    </source>
</reference>
<dbReference type="SUPFAM" id="SSF54862">
    <property type="entry name" value="4Fe-4S ferredoxins"/>
    <property type="match status" value="1"/>
</dbReference>
<dbReference type="Proteomes" id="UP000625079">
    <property type="component" value="Unassembled WGS sequence"/>
</dbReference>
<keyword evidence="6 10" id="KW-0249">Electron transport</keyword>
<evidence type="ECO:0000313" key="12">
    <source>
        <dbReference type="EMBL" id="GGI33633.1"/>
    </source>
</evidence>
<evidence type="ECO:0000256" key="10">
    <source>
        <dbReference type="PIRNR" id="PIRNR036548"/>
    </source>
</evidence>
<keyword evidence="7 10" id="KW-0408">Iron</keyword>
<dbReference type="Gene3D" id="3.30.70.20">
    <property type="match status" value="1"/>
</dbReference>
<evidence type="ECO:0000256" key="2">
    <source>
        <dbReference type="ARBA" id="ARBA00009192"/>
    </source>
</evidence>
<reference evidence="12" key="1">
    <citation type="journal article" date="2014" name="Int. J. Syst. Evol. Microbiol.">
        <title>Complete genome sequence of Corynebacterium casei LMG S-19264T (=DSM 44701T), isolated from a smear-ripened cheese.</title>
        <authorList>
            <consortium name="US DOE Joint Genome Institute (JGI-PGF)"/>
            <person name="Walter F."/>
            <person name="Albersmeier A."/>
            <person name="Kalinowski J."/>
            <person name="Ruckert C."/>
        </authorList>
    </citation>
    <scope>NUCLEOTIDE SEQUENCE</scope>
    <source>
        <strain evidence="12">CGMCC 1.15034</strain>
    </source>
</reference>
<geneLocation type="plasmid" evidence="13 14">
    <name>unnamed</name>
</geneLocation>
<dbReference type="EMBL" id="BMHC01000032">
    <property type="protein sequence ID" value="GGI33633.1"/>
    <property type="molecule type" value="Genomic_DNA"/>
</dbReference>
<keyword evidence="9" id="KW-0535">Nitrogen fixation</keyword>
<dbReference type="Pfam" id="PF05187">
    <property type="entry name" value="Fer4_ETF_QO"/>
    <property type="match status" value="1"/>
</dbReference>
<dbReference type="EMBL" id="CP030058">
    <property type="protein sequence ID" value="QOZ64544.1"/>
    <property type="molecule type" value="Genomic_DNA"/>
</dbReference>
<evidence type="ECO:0000256" key="7">
    <source>
        <dbReference type="ARBA" id="ARBA00023004"/>
    </source>
</evidence>
<evidence type="ECO:0000256" key="5">
    <source>
        <dbReference type="ARBA" id="ARBA00022723"/>
    </source>
</evidence>
<accession>A0A410VI40</accession>
<evidence type="ECO:0000256" key="4">
    <source>
        <dbReference type="ARBA" id="ARBA00022448"/>
    </source>
</evidence>
<dbReference type="PIRSF" id="PIRSF036548">
    <property type="entry name" value="Fdx_FixX"/>
    <property type="match status" value="1"/>
</dbReference>
<keyword evidence="14" id="KW-1185">Reference proteome</keyword>
<name>A0A410VI40_9BRAD</name>
<dbReference type="PROSITE" id="PS00198">
    <property type="entry name" value="4FE4S_FER_1"/>
    <property type="match status" value="1"/>
</dbReference>
<dbReference type="RefSeq" id="WP_128929935.1">
    <property type="nucleotide sequence ID" value="NZ_BMHC01000032.1"/>
</dbReference>
<evidence type="ECO:0000256" key="8">
    <source>
        <dbReference type="ARBA" id="ARBA00023014"/>
    </source>
</evidence>
<dbReference type="PROSITE" id="PS51379">
    <property type="entry name" value="4FE4S_FER_2"/>
    <property type="match status" value="1"/>
</dbReference>
<dbReference type="PANTHER" id="PTHR43082:SF3">
    <property type="entry name" value="FERREDOXIN-LIKE PROTEIN YDIT"/>
    <property type="match status" value="1"/>
</dbReference>
<evidence type="ECO:0000313" key="13">
    <source>
        <dbReference type="EMBL" id="QOZ64544.1"/>
    </source>
</evidence>
<evidence type="ECO:0000256" key="9">
    <source>
        <dbReference type="ARBA" id="ARBA00023231"/>
    </source>
</evidence>
<dbReference type="InterPro" id="IPR017900">
    <property type="entry name" value="4Fe4S_Fe_S_CS"/>
</dbReference>
<evidence type="ECO:0000256" key="3">
    <source>
        <dbReference type="ARBA" id="ARBA00020378"/>
    </source>
</evidence>
<gene>
    <name evidence="12" type="primary">fixX</name>
    <name evidence="12" type="ORF">GCM10010987_75350</name>
    <name evidence="13" type="ORF">XH86_38460</name>
</gene>
<evidence type="ECO:0000256" key="1">
    <source>
        <dbReference type="ARBA" id="ARBA00003208"/>
    </source>
</evidence>
<dbReference type="OrthoDB" id="9800260at2"/>
<keyword evidence="5 10" id="KW-0479">Metal-binding</keyword>
<dbReference type="InterPro" id="IPR017896">
    <property type="entry name" value="4Fe4S_Fe-S-bd"/>
</dbReference>